<proteinExistence type="predicted"/>
<dbReference type="InterPro" id="IPR000326">
    <property type="entry name" value="PAP2/HPO"/>
</dbReference>
<dbReference type="Proteomes" id="UP000196842">
    <property type="component" value="Chromosome I"/>
</dbReference>
<protein>
    <submittedName>
        <fullName evidence="3">PAP2 superfamily protein</fullName>
    </submittedName>
</protein>
<dbReference type="Pfam" id="PF01569">
    <property type="entry name" value="PAP2"/>
    <property type="match status" value="1"/>
</dbReference>
<evidence type="ECO:0000313" key="4">
    <source>
        <dbReference type="Proteomes" id="UP000196842"/>
    </source>
</evidence>
<dbReference type="CDD" id="cd03396">
    <property type="entry name" value="PAP2_like_6"/>
    <property type="match status" value="1"/>
</dbReference>
<dbReference type="AlphaFoldDB" id="A0A1Y6JFP5"/>
<dbReference type="EMBL" id="LT855380">
    <property type="protein sequence ID" value="SMS08785.1"/>
    <property type="molecule type" value="Genomic_DNA"/>
</dbReference>
<name>A0A1Y6JFP5_PSEVI</name>
<keyword evidence="1" id="KW-1133">Transmembrane helix</keyword>
<sequence>MKAVSPPHSRPLNFWICLGIPAVTALILALLELTSVDMDLARLAFDPAAGAFIGRHSYFLEDVLHDRAKQVVMAIGVLAMISFAASFKVERLMPWRRELGCLVLSMALATGFVTPLKVVTSVQCPWSLTEFGGQETYSELLSPRPETDKPGRCWPGGHAATGFTLFALFFMFRDRKPRLAKAGLILAFTLGSIFSVGRMLQGAHFLSHNLWTAVFCWLICLGVYYFVLYRPEYKRSLTEHGGTTESHCVSVPQEVDQTNKTHLKPDNTR</sequence>
<keyword evidence="1" id="KW-0812">Transmembrane</keyword>
<feature type="domain" description="Phosphatidic acid phosphatase type 2/haloperoxidase" evidence="2">
    <location>
        <begin position="99"/>
        <end position="230"/>
    </location>
</feature>
<dbReference type="InterPro" id="IPR036938">
    <property type="entry name" value="PAP2/HPO_sf"/>
</dbReference>
<dbReference type="SUPFAM" id="SSF48317">
    <property type="entry name" value="Acid phosphatase/Vanadium-dependent haloperoxidase"/>
    <property type="match status" value="1"/>
</dbReference>
<keyword evidence="1" id="KW-0472">Membrane</keyword>
<feature type="transmembrane region" description="Helical" evidence="1">
    <location>
        <begin position="154"/>
        <end position="172"/>
    </location>
</feature>
<evidence type="ECO:0000256" key="1">
    <source>
        <dbReference type="SAM" id="Phobius"/>
    </source>
</evidence>
<dbReference type="KEGG" id="pvd:CFBP1590__1199"/>
<feature type="transmembrane region" description="Helical" evidence="1">
    <location>
        <begin position="68"/>
        <end position="87"/>
    </location>
</feature>
<dbReference type="Gene3D" id="1.20.144.10">
    <property type="entry name" value="Phosphatidic acid phosphatase type 2/haloperoxidase"/>
    <property type="match status" value="1"/>
</dbReference>
<evidence type="ECO:0000259" key="2">
    <source>
        <dbReference type="Pfam" id="PF01569"/>
    </source>
</evidence>
<organism evidence="3 4">
    <name type="scientific">Pseudomonas viridiflava</name>
    <name type="common">Phytomonas viridiflava</name>
    <dbReference type="NCBI Taxonomy" id="33069"/>
    <lineage>
        <taxon>Bacteria</taxon>
        <taxon>Pseudomonadati</taxon>
        <taxon>Pseudomonadota</taxon>
        <taxon>Gammaproteobacteria</taxon>
        <taxon>Pseudomonadales</taxon>
        <taxon>Pseudomonadaceae</taxon>
        <taxon>Pseudomonas</taxon>
    </lineage>
</organism>
<feature type="transmembrane region" description="Helical" evidence="1">
    <location>
        <begin position="12"/>
        <end position="31"/>
    </location>
</feature>
<evidence type="ECO:0000313" key="3">
    <source>
        <dbReference type="EMBL" id="SMS08785.1"/>
    </source>
</evidence>
<feature type="transmembrane region" description="Helical" evidence="1">
    <location>
        <begin position="179"/>
        <end position="197"/>
    </location>
</feature>
<feature type="transmembrane region" description="Helical" evidence="1">
    <location>
        <begin position="99"/>
        <end position="118"/>
    </location>
</feature>
<feature type="transmembrane region" description="Helical" evidence="1">
    <location>
        <begin position="209"/>
        <end position="228"/>
    </location>
</feature>
<gene>
    <name evidence="3" type="ORF">CFBP1590__1199</name>
</gene>
<accession>A0A1Y6JFP5</accession>
<reference evidence="3 4" key="1">
    <citation type="submission" date="2017-05" db="EMBL/GenBank/DDBJ databases">
        <authorList>
            <person name="Song R."/>
            <person name="Chenine A.L."/>
            <person name="Ruprecht R.M."/>
        </authorList>
    </citation>
    <scope>NUCLEOTIDE SEQUENCE [LARGE SCALE GENOMIC DNA]</scope>
    <source>
        <strain evidence="3 4">CFBP 1590</strain>
    </source>
</reference>